<evidence type="ECO:0000259" key="3">
    <source>
        <dbReference type="PROSITE" id="PS50994"/>
    </source>
</evidence>
<dbReference type="PROSITE" id="PS50994">
    <property type="entry name" value="INTEGRASE"/>
    <property type="match status" value="1"/>
</dbReference>
<dbReference type="Proteomes" id="UP000501387">
    <property type="component" value="Chromosome"/>
</dbReference>
<reference evidence="4 5" key="1">
    <citation type="submission" date="2020-03" db="EMBL/GenBank/DDBJ databases">
        <title>Leucobacter sp. nov., isolated from beetles.</title>
        <authorList>
            <person name="Hyun D.-W."/>
            <person name="Bae J.-W."/>
        </authorList>
    </citation>
    <scope>NUCLEOTIDE SEQUENCE [LARGE SCALE GENOMIC DNA]</scope>
    <source>
        <strain evidence="4 5">HDW9B</strain>
    </source>
</reference>
<dbReference type="Gene3D" id="1.10.10.60">
    <property type="entry name" value="Homeodomain-like"/>
    <property type="match status" value="1"/>
</dbReference>
<dbReference type="InterPro" id="IPR053392">
    <property type="entry name" value="Transposase_IS30-like"/>
</dbReference>
<dbReference type="SUPFAM" id="SSF46689">
    <property type="entry name" value="Homeodomain-like"/>
    <property type="match status" value="1"/>
</dbReference>
<feature type="domain" description="Integrase catalytic" evidence="3">
    <location>
        <begin position="186"/>
        <end position="349"/>
    </location>
</feature>
<feature type="region of interest" description="Disordered" evidence="2">
    <location>
        <begin position="56"/>
        <end position="92"/>
    </location>
</feature>
<dbReference type="GO" id="GO:0004803">
    <property type="term" value="F:transposase activity"/>
    <property type="evidence" value="ECO:0007669"/>
    <property type="project" value="TreeGrafter"/>
</dbReference>
<keyword evidence="5" id="KW-1185">Reference proteome</keyword>
<dbReference type="Pfam" id="PF13936">
    <property type="entry name" value="HTH_38"/>
    <property type="match status" value="1"/>
</dbReference>
<sequence length="353" mass="40536">MTTYADQTVMVDRPRYEKLQQDLHPRLVSLEERERIADLSRAGCSIRQIAQDLGRAPSTVSRELRRNRSQHGPYHPYAAHRKAAKRRPRPKSRKLVACGPLRAYVQEKLSEFWSPEQISRTLRVDYPTDLGMRVATETIYQTLYVQGRGQLRREIAAALRNGKARRTPRRQTQKRQQRFTDPMVMISERPPEVADRAVPGHWEGDLIIGREGGSQIGTLVERSTRYVMLVHLPGSRDAATTREALTKTMSHLPAHLRRSLTWDQGGEMAEHKRFSIATDIPVFSCDPASPWQRGSNENTNRLLRQYFPKGTDLSRHSPEELARVAQQLNTRPRKTLGWDTPAQRLNKLLQSTL</sequence>
<dbReference type="KEGG" id="lins:G7067_03240"/>
<dbReference type="InterPro" id="IPR012337">
    <property type="entry name" value="RNaseH-like_sf"/>
</dbReference>
<dbReference type="PANTHER" id="PTHR10948">
    <property type="entry name" value="TRANSPOSASE"/>
    <property type="match status" value="1"/>
</dbReference>
<name>A0A6G8FLC9_9MICO</name>
<dbReference type="GO" id="GO:0015074">
    <property type="term" value="P:DNA integration"/>
    <property type="evidence" value="ECO:0007669"/>
    <property type="project" value="InterPro"/>
</dbReference>
<dbReference type="SUPFAM" id="SSF53098">
    <property type="entry name" value="Ribonuclease H-like"/>
    <property type="match status" value="1"/>
</dbReference>
<gene>
    <name evidence="4" type="ORF">G7067_03240</name>
</gene>
<evidence type="ECO:0000256" key="2">
    <source>
        <dbReference type="SAM" id="MobiDB-lite"/>
    </source>
</evidence>
<dbReference type="InterPro" id="IPR025246">
    <property type="entry name" value="IS30-like_HTH"/>
</dbReference>
<dbReference type="Pfam" id="PF00665">
    <property type="entry name" value="rve"/>
    <property type="match status" value="1"/>
</dbReference>
<keyword evidence="1" id="KW-0233">DNA recombination</keyword>
<dbReference type="AlphaFoldDB" id="A0A6G8FLC9"/>
<organism evidence="4 5">
    <name type="scientific">Leucobacter insecticola</name>
    <dbReference type="NCBI Taxonomy" id="2714934"/>
    <lineage>
        <taxon>Bacteria</taxon>
        <taxon>Bacillati</taxon>
        <taxon>Actinomycetota</taxon>
        <taxon>Actinomycetes</taxon>
        <taxon>Micrococcales</taxon>
        <taxon>Microbacteriaceae</taxon>
        <taxon>Leucobacter</taxon>
    </lineage>
</organism>
<evidence type="ECO:0000313" key="5">
    <source>
        <dbReference type="Proteomes" id="UP000501387"/>
    </source>
</evidence>
<dbReference type="GO" id="GO:0032196">
    <property type="term" value="P:transposition"/>
    <property type="evidence" value="ECO:0007669"/>
    <property type="project" value="TreeGrafter"/>
</dbReference>
<accession>A0A6G8FLC9</accession>
<proteinExistence type="predicted"/>
<dbReference type="InterPro" id="IPR036397">
    <property type="entry name" value="RNaseH_sf"/>
</dbReference>
<feature type="compositionally biased region" description="Basic residues" evidence="2">
    <location>
        <begin position="78"/>
        <end position="92"/>
    </location>
</feature>
<evidence type="ECO:0000256" key="1">
    <source>
        <dbReference type="ARBA" id="ARBA00023172"/>
    </source>
</evidence>
<dbReference type="GO" id="GO:0005829">
    <property type="term" value="C:cytosol"/>
    <property type="evidence" value="ECO:0007669"/>
    <property type="project" value="TreeGrafter"/>
</dbReference>
<dbReference type="PANTHER" id="PTHR10948:SF23">
    <property type="entry name" value="TRANSPOSASE INSI FOR INSERTION SEQUENCE ELEMENT IS30A-RELATED"/>
    <property type="match status" value="1"/>
</dbReference>
<dbReference type="NCBIfam" id="NF033563">
    <property type="entry name" value="transpos_IS30"/>
    <property type="match status" value="1"/>
</dbReference>
<dbReference type="InterPro" id="IPR009057">
    <property type="entry name" value="Homeodomain-like_sf"/>
</dbReference>
<dbReference type="GO" id="GO:0003676">
    <property type="term" value="F:nucleic acid binding"/>
    <property type="evidence" value="ECO:0007669"/>
    <property type="project" value="InterPro"/>
</dbReference>
<protein>
    <submittedName>
        <fullName evidence="4">IS30 family transposase</fullName>
    </submittedName>
</protein>
<dbReference type="EMBL" id="CP049934">
    <property type="protein sequence ID" value="QIM17290.1"/>
    <property type="molecule type" value="Genomic_DNA"/>
</dbReference>
<evidence type="ECO:0000313" key="4">
    <source>
        <dbReference type="EMBL" id="QIM17290.1"/>
    </source>
</evidence>
<dbReference type="GO" id="GO:0006310">
    <property type="term" value="P:DNA recombination"/>
    <property type="evidence" value="ECO:0007669"/>
    <property type="project" value="UniProtKB-KW"/>
</dbReference>
<dbReference type="InterPro" id="IPR051917">
    <property type="entry name" value="Transposase-Integrase"/>
</dbReference>
<dbReference type="Gene3D" id="3.30.420.10">
    <property type="entry name" value="Ribonuclease H-like superfamily/Ribonuclease H"/>
    <property type="match status" value="1"/>
</dbReference>
<dbReference type="InterPro" id="IPR001584">
    <property type="entry name" value="Integrase_cat-core"/>
</dbReference>